<dbReference type="EMBL" id="WJIE01000003">
    <property type="protein sequence ID" value="MRG92507.1"/>
    <property type="molecule type" value="Genomic_DNA"/>
</dbReference>
<dbReference type="PANTHER" id="PTHR31212:SF4">
    <property type="entry name" value="ALPHA-KETOGLUTARATE-DEPENDENT DIOXYGENASE ALKB HOMOLOG 3"/>
    <property type="match status" value="1"/>
</dbReference>
<dbReference type="InterPro" id="IPR005123">
    <property type="entry name" value="Oxoglu/Fe-dep_dioxygenase_dom"/>
</dbReference>
<evidence type="ECO:0000256" key="6">
    <source>
        <dbReference type="ARBA" id="ARBA00023002"/>
    </source>
</evidence>
<dbReference type="GO" id="GO:0032451">
    <property type="term" value="F:demethylase activity"/>
    <property type="evidence" value="ECO:0007669"/>
    <property type="project" value="UniProtKB-ARBA"/>
</dbReference>
<dbReference type="OrthoDB" id="190276at2"/>
<keyword evidence="4" id="KW-0460">Magnesium</keyword>
<reference evidence="10 11" key="1">
    <citation type="submission" date="2019-10" db="EMBL/GenBank/DDBJ databases">
        <title>A soil myxobacterium in the family Polyangiaceae.</title>
        <authorList>
            <person name="Li Y."/>
            <person name="Wang J."/>
        </authorList>
    </citation>
    <scope>NUCLEOTIDE SEQUENCE [LARGE SCALE GENOMIC DNA]</scope>
    <source>
        <strain evidence="10 11">DSM 14734</strain>
    </source>
</reference>
<feature type="domain" description="Fe2OG dioxygenase" evidence="9">
    <location>
        <begin position="170"/>
        <end position="266"/>
    </location>
</feature>
<dbReference type="GO" id="GO:0140097">
    <property type="term" value="F:catalytic activity, acting on DNA"/>
    <property type="evidence" value="ECO:0007669"/>
    <property type="project" value="UniProtKB-ARBA"/>
</dbReference>
<dbReference type="GO" id="GO:0016787">
    <property type="term" value="F:hydrolase activity"/>
    <property type="evidence" value="ECO:0007669"/>
    <property type="project" value="UniProtKB-ARBA"/>
</dbReference>
<proteinExistence type="predicted"/>
<evidence type="ECO:0000256" key="5">
    <source>
        <dbReference type="ARBA" id="ARBA00022964"/>
    </source>
</evidence>
<dbReference type="InterPro" id="IPR027450">
    <property type="entry name" value="AlkB-like"/>
</dbReference>
<keyword evidence="3" id="KW-0227">DNA damage</keyword>
<dbReference type="InterPro" id="IPR037151">
    <property type="entry name" value="AlkB-like_sf"/>
</dbReference>
<dbReference type="Gene3D" id="2.60.120.590">
    <property type="entry name" value="Alpha-ketoglutarate-dependent dioxygenase AlkB-like"/>
    <property type="match status" value="1"/>
</dbReference>
<evidence type="ECO:0000256" key="4">
    <source>
        <dbReference type="ARBA" id="ARBA00022842"/>
    </source>
</evidence>
<evidence type="ECO:0000313" key="10">
    <source>
        <dbReference type="EMBL" id="MRG92507.1"/>
    </source>
</evidence>
<dbReference type="FunFam" id="2.60.120.590:FF:000004">
    <property type="entry name" value="DNA oxidative demethylase ALKBH2"/>
    <property type="match status" value="1"/>
</dbReference>
<name>A0A6N7PL34_9BACT</name>
<keyword evidence="7" id="KW-0408">Iron</keyword>
<protein>
    <recommendedName>
        <fullName evidence="9">Fe2OG dioxygenase domain-containing protein</fullName>
    </recommendedName>
</protein>
<organism evidence="10 11">
    <name type="scientific">Polyangium spumosum</name>
    <dbReference type="NCBI Taxonomy" id="889282"/>
    <lineage>
        <taxon>Bacteria</taxon>
        <taxon>Pseudomonadati</taxon>
        <taxon>Myxococcota</taxon>
        <taxon>Polyangia</taxon>
        <taxon>Polyangiales</taxon>
        <taxon>Polyangiaceae</taxon>
        <taxon>Polyangium</taxon>
    </lineage>
</organism>
<dbReference type="InterPro" id="IPR032854">
    <property type="entry name" value="ALKBH3"/>
</dbReference>
<evidence type="ECO:0000313" key="11">
    <source>
        <dbReference type="Proteomes" id="UP000440224"/>
    </source>
</evidence>
<keyword evidence="8" id="KW-0234">DNA repair</keyword>
<comment type="cofactor">
    <cofactor evidence="1">
        <name>Fe(2+)</name>
        <dbReference type="ChEBI" id="CHEBI:29033"/>
    </cofactor>
</comment>
<keyword evidence="2" id="KW-0479">Metal-binding</keyword>
<sequence>MIPWRIRTVRGPRCPLTARRRVIGSRDRRSRLAWSASSRASRSLARRDRACSSSRAGLGRSRSRRGAALVEGRSRVTRVELQHGGFLLFHDPFLSPDEASAAFAALLVEVPLRQETIRLFGKSILQPRLSAWHGDPGASYTYSGLSLLPHPWTPALSVLRARVEEAAACTFNSVLVNHYRGGDDSMGKHSDDEPELGQDPVIASLSLGARRRFVLEPKKGGEKVTLELGEGNLLIMAGTTQHHYRHGVPKQAGRGARMNLTFRRICGVTRP</sequence>
<comment type="caution">
    <text evidence="10">The sequence shown here is derived from an EMBL/GenBank/DDBJ whole genome shotgun (WGS) entry which is preliminary data.</text>
</comment>
<dbReference type="AlphaFoldDB" id="A0A6N7PL34"/>
<dbReference type="Pfam" id="PF13532">
    <property type="entry name" value="2OG-FeII_Oxy_2"/>
    <property type="match status" value="1"/>
</dbReference>
<gene>
    <name evidence="10" type="ORF">GF068_11290</name>
</gene>
<dbReference type="PANTHER" id="PTHR31212">
    <property type="entry name" value="ALPHA-KETOGLUTARATE-DEPENDENT DIOXYGENASE ALKB HOMOLOG 3"/>
    <property type="match status" value="1"/>
</dbReference>
<evidence type="ECO:0000259" key="9">
    <source>
        <dbReference type="PROSITE" id="PS51471"/>
    </source>
</evidence>
<keyword evidence="6" id="KW-0560">Oxidoreductase</keyword>
<dbReference type="GO" id="GO:0051213">
    <property type="term" value="F:dioxygenase activity"/>
    <property type="evidence" value="ECO:0007669"/>
    <property type="project" value="UniProtKB-KW"/>
</dbReference>
<dbReference type="PROSITE" id="PS51471">
    <property type="entry name" value="FE2OG_OXY"/>
    <property type="match status" value="1"/>
</dbReference>
<dbReference type="GO" id="GO:0046872">
    <property type="term" value="F:metal ion binding"/>
    <property type="evidence" value="ECO:0007669"/>
    <property type="project" value="UniProtKB-KW"/>
</dbReference>
<evidence type="ECO:0000256" key="7">
    <source>
        <dbReference type="ARBA" id="ARBA00023004"/>
    </source>
</evidence>
<evidence type="ECO:0000256" key="2">
    <source>
        <dbReference type="ARBA" id="ARBA00022723"/>
    </source>
</evidence>
<dbReference type="SUPFAM" id="SSF51197">
    <property type="entry name" value="Clavaminate synthase-like"/>
    <property type="match status" value="1"/>
</dbReference>
<keyword evidence="11" id="KW-1185">Reference proteome</keyword>
<keyword evidence="5" id="KW-0223">Dioxygenase</keyword>
<evidence type="ECO:0000256" key="8">
    <source>
        <dbReference type="ARBA" id="ARBA00023204"/>
    </source>
</evidence>
<accession>A0A6N7PL34</accession>
<dbReference type="GO" id="GO:0016705">
    <property type="term" value="F:oxidoreductase activity, acting on paired donors, with incorporation or reduction of molecular oxygen"/>
    <property type="evidence" value="ECO:0007669"/>
    <property type="project" value="UniProtKB-ARBA"/>
</dbReference>
<dbReference type="GO" id="GO:0006307">
    <property type="term" value="P:DNA alkylation repair"/>
    <property type="evidence" value="ECO:0007669"/>
    <property type="project" value="InterPro"/>
</dbReference>
<evidence type="ECO:0000256" key="1">
    <source>
        <dbReference type="ARBA" id="ARBA00001954"/>
    </source>
</evidence>
<evidence type="ECO:0000256" key="3">
    <source>
        <dbReference type="ARBA" id="ARBA00022763"/>
    </source>
</evidence>
<dbReference type="Proteomes" id="UP000440224">
    <property type="component" value="Unassembled WGS sequence"/>
</dbReference>